<organism evidence="2 3">
    <name type="scientific">[Myrmecia] bisecta</name>
    <dbReference type="NCBI Taxonomy" id="41462"/>
    <lineage>
        <taxon>Eukaryota</taxon>
        <taxon>Viridiplantae</taxon>
        <taxon>Chlorophyta</taxon>
        <taxon>core chlorophytes</taxon>
        <taxon>Trebouxiophyceae</taxon>
        <taxon>Trebouxiales</taxon>
        <taxon>Trebouxiaceae</taxon>
        <taxon>Myrmecia</taxon>
    </lineage>
</organism>
<gene>
    <name evidence="2" type="ORF">WJX72_012390</name>
</gene>
<feature type="compositionally biased region" description="Low complexity" evidence="1">
    <location>
        <begin position="265"/>
        <end position="301"/>
    </location>
</feature>
<feature type="compositionally biased region" description="Low complexity" evidence="1">
    <location>
        <begin position="205"/>
        <end position="216"/>
    </location>
</feature>
<keyword evidence="3" id="KW-1185">Reference proteome</keyword>
<reference evidence="2 3" key="1">
    <citation type="journal article" date="2024" name="Nat. Commun.">
        <title>Phylogenomics reveals the evolutionary origins of lichenization in chlorophyte algae.</title>
        <authorList>
            <person name="Puginier C."/>
            <person name="Libourel C."/>
            <person name="Otte J."/>
            <person name="Skaloud P."/>
            <person name="Haon M."/>
            <person name="Grisel S."/>
            <person name="Petersen M."/>
            <person name="Berrin J.G."/>
            <person name="Delaux P.M."/>
            <person name="Dal Grande F."/>
            <person name="Keller J."/>
        </authorList>
    </citation>
    <scope>NUCLEOTIDE SEQUENCE [LARGE SCALE GENOMIC DNA]</scope>
    <source>
        <strain evidence="2 3">SAG 2043</strain>
    </source>
</reference>
<evidence type="ECO:0000313" key="3">
    <source>
        <dbReference type="Proteomes" id="UP001489004"/>
    </source>
</evidence>
<comment type="caution">
    <text evidence="2">The sequence shown here is derived from an EMBL/GenBank/DDBJ whole genome shotgun (WGS) entry which is preliminary data.</text>
</comment>
<proteinExistence type="predicted"/>
<feature type="region of interest" description="Disordered" evidence="1">
    <location>
        <begin position="143"/>
        <end position="174"/>
    </location>
</feature>
<evidence type="ECO:0000313" key="2">
    <source>
        <dbReference type="EMBL" id="KAK9824684.1"/>
    </source>
</evidence>
<name>A0AAW1QT66_9CHLO</name>
<dbReference type="Proteomes" id="UP001489004">
    <property type="component" value="Unassembled WGS sequence"/>
</dbReference>
<protein>
    <submittedName>
        <fullName evidence="2">Uncharacterized protein</fullName>
    </submittedName>
</protein>
<dbReference type="AlphaFoldDB" id="A0AAW1QT66"/>
<evidence type="ECO:0000256" key="1">
    <source>
        <dbReference type="SAM" id="MobiDB-lite"/>
    </source>
</evidence>
<accession>A0AAW1QT66</accession>
<sequence>MTPQPLIAAEAAHAAAPPSRDASSGAGALPAPTDATHEEARRATVHALGGAFEYSSSRHALEELSSVANRLAASRAQQPALKASRMAKGRFMARSPETASKGSPAAYLSDYMATDAAWDSPEAFQEALRRDVDQRIATVHLRPPPAVPEQPAGEPVQPAAVGAKQGAAPPLASKLPPRRLWREQPHMAERWWAACDSRLTSYNASSAGYASSEPSSNAVDVSAEPSASALPKAPRRAGISRAGRYAVRRRQVMRQAGIVDPLLNSTTRDSSDSGSDAAATSGSTSGSESGSGSPSQSDATSSFVAGRISLDQASGGGSEFRIPAVGGMADRVGVKGRMGVNPASVQALQLRLAALQR</sequence>
<dbReference type="EMBL" id="JALJOR010000002">
    <property type="protein sequence ID" value="KAK9824684.1"/>
    <property type="molecule type" value="Genomic_DNA"/>
</dbReference>
<feature type="region of interest" description="Disordered" evidence="1">
    <location>
        <begin position="1"/>
        <end position="40"/>
    </location>
</feature>
<feature type="region of interest" description="Disordered" evidence="1">
    <location>
        <begin position="258"/>
        <end position="301"/>
    </location>
</feature>
<feature type="region of interest" description="Disordered" evidence="1">
    <location>
        <begin position="205"/>
        <end position="237"/>
    </location>
</feature>
<feature type="compositionally biased region" description="Low complexity" evidence="1">
    <location>
        <begin position="8"/>
        <end position="28"/>
    </location>
</feature>